<dbReference type="STRING" id="301148.B4135_1671"/>
<dbReference type="InterPro" id="IPR036525">
    <property type="entry name" value="Tubulin/FtsZ_GTPase_sf"/>
</dbReference>
<dbReference type="RefSeq" id="WP_061568271.1">
    <property type="nucleotide sequence ID" value="NZ_LQYT01000020.1"/>
</dbReference>
<dbReference type="AlphaFoldDB" id="A0A150MAC2"/>
<dbReference type="Gene3D" id="3.40.50.1440">
    <property type="entry name" value="Tubulin/FtsZ, GTPase domain"/>
    <property type="match status" value="1"/>
</dbReference>
<dbReference type="Proteomes" id="UP000075683">
    <property type="component" value="Unassembled WGS sequence"/>
</dbReference>
<evidence type="ECO:0000313" key="2">
    <source>
        <dbReference type="EMBL" id="KYD21391.1"/>
    </source>
</evidence>
<organism evidence="2 3">
    <name type="scientific">Caldibacillus debilis</name>
    <dbReference type="NCBI Taxonomy" id="301148"/>
    <lineage>
        <taxon>Bacteria</taxon>
        <taxon>Bacillati</taxon>
        <taxon>Bacillota</taxon>
        <taxon>Bacilli</taxon>
        <taxon>Bacillales</taxon>
        <taxon>Bacillaceae</taxon>
        <taxon>Caldibacillus</taxon>
    </lineage>
</organism>
<dbReference type="PATRIC" id="fig|301148.3.peg.1891"/>
<dbReference type="Pfam" id="PF00091">
    <property type="entry name" value="Tubulin"/>
    <property type="match status" value="1"/>
</dbReference>
<dbReference type="SUPFAM" id="SSF52490">
    <property type="entry name" value="Tubulin nucleotide-binding domain-like"/>
    <property type="match status" value="1"/>
</dbReference>
<name>A0A150MAC2_9BACI</name>
<reference evidence="2 3" key="1">
    <citation type="submission" date="2016-01" db="EMBL/GenBank/DDBJ databases">
        <title>Draft Genome Sequences of Seven Thermophilic Sporeformers Isolated from Foods.</title>
        <authorList>
            <person name="Berendsen E.M."/>
            <person name="Wells-Bennik M.H."/>
            <person name="Krawcyk A.O."/>
            <person name="De Jong A."/>
            <person name="Holsappel S."/>
            <person name="Eijlander R.T."/>
            <person name="Kuipers O.P."/>
        </authorList>
    </citation>
    <scope>NUCLEOTIDE SEQUENCE [LARGE SCALE GENOMIC DNA]</scope>
    <source>
        <strain evidence="2 3">B4135</strain>
    </source>
</reference>
<accession>A0A150MAC2</accession>
<proteinExistence type="predicted"/>
<dbReference type="InterPro" id="IPR003008">
    <property type="entry name" value="Tubulin_FtsZ_GTPase"/>
</dbReference>
<dbReference type="GO" id="GO:0005525">
    <property type="term" value="F:GTP binding"/>
    <property type="evidence" value="ECO:0007669"/>
    <property type="project" value="InterPro"/>
</dbReference>
<sequence>MIKPFSENNNLGALRALMSKHLFSDEVKNEMDRFLSQTIIGLGQGGGRIASELARLGFPTFLINSSKSDMEEFKNLIPAERRLLTRSKKYAELEGTDKNAQLGYEIAVENKEIYKKVAMDNAVRNAEFVWVCVSLGGGTGNGALKVALTYLSAVRQEKILPTGKIPLGVICSLPSKDEKGSSFRKNALAGINLLKKFQDENKIGSVLVIDNEKMKNYYEEDPLRTYGGRIIDAKSYSNMVVASTIAEISSIPLLEGRVVLDKTELLSTLSTPGWLSVSKYEVEQNDNINSVIKRLFSENEVLANYKTESAISGAVAVLYPVTKNMDPKIADDVYAYASNLLDTQVNLSVSINSKIQKLTLYGLAVYLSPSLRIKELYEELKEWEEIEKSQRELKKATLMELNEFDDFFQLRNETPSRTTVNLDDLDVSFGENASDSIPAEPSGRTTIRPVDLDDIDF</sequence>
<dbReference type="EMBL" id="LQYT01000020">
    <property type="protein sequence ID" value="KYD21391.1"/>
    <property type="molecule type" value="Genomic_DNA"/>
</dbReference>
<evidence type="ECO:0000259" key="1">
    <source>
        <dbReference type="Pfam" id="PF00091"/>
    </source>
</evidence>
<protein>
    <recommendedName>
        <fullName evidence="1">Tubulin/FtsZ GTPase domain-containing protein</fullName>
    </recommendedName>
</protein>
<gene>
    <name evidence="2" type="ORF">B4135_1671</name>
</gene>
<feature type="domain" description="Tubulin/FtsZ GTPase" evidence="1">
    <location>
        <begin position="39"/>
        <end position="218"/>
    </location>
</feature>
<comment type="caution">
    <text evidence="2">The sequence shown here is derived from an EMBL/GenBank/DDBJ whole genome shotgun (WGS) entry which is preliminary data.</text>
</comment>
<evidence type="ECO:0000313" key="3">
    <source>
        <dbReference type="Proteomes" id="UP000075683"/>
    </source>
</evidence>